<protein>
    <submittedName>
        <fullName evidence="2">Uncharacterized protein</fullName>
    </submittedName>
</protein>
<comment type="caution">
    <text evidence="2">The sequence shown here is derived from an EMBL/GenBank/DDBJ whole genome shotgun (WGS) entry which is preliminary data.</text>
</comment>
<reference evidence="2 3" key="1">
    <citation type="journal article" date="2023" name="Mol. Biol. Evol.">
        <title>Genomics of Secondarily Temperate Adaptation in the Only Non-Antarctic Icefish.</title>
        <authorList>
            <person name="Rivera-Colon A.G."/>
            <person name="Rayamajhi N."/>
            <person name="Minhas B.F."/>
            <person name="Madrigal G."/>
            <person name="Bilyk K.T."/>
            <person name="Yoon V."/>
            <person name="Hune M."/>
            <person name="Gregory S."/>
            <person name="Cheng C.H.C."/>
            <person name="Catchen J.M."/>
        </authorList>
    </citation>
    <scope>NUCLEOTIDE SEQUENCE [LARGE SCALE GENOMIC DNA]</scope>
    <source>
        <strain evidence="2">JC2023a</strain>
    </source>
</reference>
<gene>
    <name evidence="2" type="ORF">CesoFtcFv8_000203</name>
</gene>
<feature type="compositionally biased region" description="Pro residues" evidence="1">
    <location>
        <begin position="77"/>
        <end position="102"/>
    </location>
</feature>
<dbReference type="Proteomes" id="UP001335648">
    <property type="component" value="Unassembled WGS sequence"/>
</dbReference>
<evidence type="ECO:0000256" key="1">
    <source>
        <dbReference type="SAM" id="MobiDB-lite"/>
    </source>
</evidence>
<proteinExistence type="predicted"/>
<accession>A0AAN8DYK3</accession>
<name>A0AAN8DYK3_9TELE</name>
<dbReference type="AlphaFoldDB" id="A0AAN8DYK3"/>
<feature type="compositionally biased region" description="Pro residues" evidence="1">
    <location>
        <begin position="18"/>
        <end position="34"/>
    </location>
</feature>
<evidence type="ECO:0000313" key="2">
    <source>
        <dbReference type="EMBL" id="KAK5931486.1"/>
    </source>
</evidence>
<feature type="region of interest" description="Disordered" evidence="1">
    <location>
        <begin position="1"/>
        <end position="109"/>
    </location>
</feature>
<sequence>MTLTIHPATTRPAATCPGPHPQLPTVSPPPPGPPTCRHCAPLTTPPPTPRAPSRNVVTARVPPPPPSTPHTTTEPPYVRPPPSKRPQTPPPPTPHTFSPTPPLRTRGGPEPSLCPFFTVDAGRWSYTLLAARPSERPPPLLRYSLALWVPTGAPPTPGPNLPDMGLRRVLQPEHITAPTVPPPTVSPYPPPYATLVHYCTPHPVIARVPANFTPPHTCGTLGADPCFH</sequence>
<evidence type="ECO:0000313" key="3">
    <source>
        <dbReference type="Proteomes" id="UP001335648"/>
    </source>
</evidence>
<keyword evidence="3" id="KW-1185">Reference proteome</keyword>
<dbReference type="EMBL" id="JAULUE010000070">
    <property type="protein sequence ID" value="KAK5931486.1"/>
    <property type="molecule type" value="Genomic_DNA"/>
</dbReference>
<organism evidence="2 3">
    <name type="scientific">Champsocephalus esox</name>
    <name type="common">pike icefish</name>
    <dbReference type="NCBI Taxonomy" id="159716"/>
    <lineage>
        <taxon>Eukaryota</taxon>
        <taxon>Metazoa</taxon>
        <taxon>Chordata</taxon>
        <taxon>Craniata</taxon>
        <taxon>Vertebrata</taxon>
        <taxon>Euteleostomi</taxon>
        <taxon>Actinopterygii</taxon>
        <taxon>Neopterygii</taxon>
        <taxon>Teleostei</taxon>
        <taxon>Neoteleostei</taxon>
        <taxon>Acanthomorphata</taxon>
        <taxon>Eupercaria</taxon>
        <taxon>Perciformes</taxon>
        <taxon>Notothenioidei</taxon>
        <taxon>Channichthyidae</taxon>
        <taxon>Champsocephalus</taxon>
    </lineage>
</organism>
<dbReference type="PRINTS" id="PR01217">
    <property type="entry name" value="PRICHEXTENSN"/>
</dbReference>